<evidence type="ECO:0000313" key="3">
    <source>
        <dbReference type="EMBL" id="BBO85050.1"/>
    </source>
</evidence>
<sequence length="150" mass="17939">MKTNTGRKRLNILGAYNPDSLEFVHLTGEENCNAERVIEYLDVVLNAYRHSPAIVLFLDNATYFKAEIVTTWLMEHPKLKLEFLPPYSPNLNLIERFWRFVKEHLVRNRYYEKYKTFRAKVFQFLNHIDEHTDELKTLMVEKFQIVKVTA</sequence>
<dbReference type="Gene3D" id="3.30.420.10">
    <property type="entry name" value="Ribonuclease H-like superfamily/Ribonuclease H"/>
    <property type="match status" value="1"/>
</dbReference>
<dbReference type="Pfam" id="PF13358">
    <property type="entry name" value="DDE_3"/>
    <property type="match status" value="1"/>
</dbReference>
<dbReference type="GO" id="GO:0003676">
    <property type="term" value="F:nucleic acid binding"/>
    <property type="evidence" value="ECO:0007669"/>
    <property type="project" value="InterPro"/>
</dbReference>
<dbReference type="SUPFAM" id="SSF53098">
    <property type="entry name" value="Ribonuclease H-like"/>
    <property type="match status" value="1"/>
</dbReference>
<evidence type="ECO:0000259" key="1">
    <source>
        <dbReference type="Pfam" id="PF13358"/>
    </source>
</evidence>
<accession>A0A5K7ZUK7</accession>
<name>A0A5K7ZUK7_9BACT</name>
<dbReference type="KEGG" id="dov:DSCO28_56160"/>
<gene>
    <name evidence="2" type="ORF">DSCO28_44810</name>
    <name evidence="3" type="ORF">DSCO28_56160</name>
</gene>
<organism evidence="2 4">
    <name type="scientific">Desulfosarcina ovata subsp. sediminis</name>
    <dbReference type="NCBI Taxonomy" id="885957"/>
    <lineage>
        <taxon>Bacteria</taxon>
        <taxon>Pseudomonadati</taxon>
        <taxon>Thermodesulfobacteriota</taxon>
        <taxon>Desulfobacteria</taxon>
        <taxon>Desulfobacterales</taxon>
        <taxon>Desulfosarcinaceae</taxon>
        <taxon>Desulfosarcina</taxon>
    </lineage>
</organism>
<dbReference type="InterPro" id="IPR036397">
    <property type="entry name" value="RNaseH_sf"/>
</dbReference>
<evidence type="ECO:0000313" key="2">
    <source>
        <dbReference type="EMBL" id="BBO83915.1"/>
    </source>
</evidence>
<protein>
    <recommendedName>
        <fullName evidence="1">Tc1-like transposase DDE domain-containing protein</fullName>
    </recommendedName>
</protein>
<dbReference type="EMBL" id="AP021876">
    <property type="protein sequence ID" value="BBO83915.1"/>
    <property type="molecule type" value="Genomic_DNA"/>
</dbReference>
<dbReference type="NCBIfam" id="NF033545">
    <property type="entry name" value="transpos_IS630"/>
    <property type="match status" value="1"/>
</dbReference>
<dbReference type="InterPro" id="IPR047655">
    <property type="entry name" value="Transpos_IS630-like"/>
</dbReference>
<dbReference type="KEGG" id="dov:DSCO28_44810"/>
<proteinExistence type="predicted"/>
<reference evidence="2 4" key="1">
    <citation type="submission" date="2019-11" db="EMBL/GenBank/DDBJ databases">
        <title>Comparative genomics of hydrocarbon-degrading Desulfosarcina strains.</title>
        <authorList>
            <person name="Watanabe M."/>
            <person name="Kojima H."/>
            <person name="Fukui M."/>
        </authorList>
    </citation>
    <scope>NUCLEOTIDE SEQUENCE [LARGE SCALE GENOMIC DNA]</scope>
    <source>
        <strain evidence="2 4">28bB2T</strain>
    </source>
</reference>
<dbReference type="InterPro" id="IPR038717">
    <property type="entry name" value="Tc1-like_DDE_dom"/>
</dbReference>
<dbReference type="EMBL" id="AP021876">
    <property type="protein sequence ID" value="BBO85050.1"/>
    <property type="molecule type" value="Genomic_DNA"/>
</dbReference>
<dbReference type="InterPro" id="IPR012337">
    <property type="entry name" value="RNaseH-like_sf"/>
</dbReference>
<dbReference type="Proteomes" id="UP000425960">
    <property type="component" value="Chromosome"/>
</dbReference>
<dbReference type="AlphaFoldDB" id="A0A5K7ZUK7"/>
<feature type="domain" description="Tc1-like transposase DDE" evidence="1">
    <location>
        <begin position="4"/>
        <end position="117"/>
    </location>
</feature>
<evidence type="ECO:0000313" key="4">
    <source>
        <dbReference type="Proteomes" id="UP000425960"/>
    </source>
</evidence>